<accession>A0A0P9CC60</accession>
<reference evidence="1 2" key="1">
    <citation type="submission" date="2015-09" db="EMBL/GenBank/DDBJ databases">
        <title>Draft genome sequence of Alicyclobacillus ferrooxydans DSM 22381.</title>
        <authorList>
            <person name="Hemp J."/>
        </authorList>
    </citation>
    <scope>NUCLEOTIDE SEQUENCE [LARGE SCALE GENOMIC DNA]</scope>
    <source>
        <strain evidence="1 2">TC-34</strain>
    </source>
</reference>
<dbReference type="OrthoDB" id="10001056at2"/>
<keyword evidence="2" id="KW-1185">Reference proteome</keyword>
<proteinExistence type="predicted"/>
<comment type="caution">
    <text evidence="1">The sequence shown here is derived from an EMBL/GenBank/DDBJ whole genome shotgun (WGS) entry which is preliminary data.</text>
</comment>
<gene>
    <name evidence="1" type="ORF">AN477_13770</name>
</gene>
<dbReference type="AlphaFoldDB" id="A0A0P9CC60"/>
<dbReference type="Proteomes" id="UP000050482">
    <property type="component" value="Unassembled WGS sequence"/>
</dbReference>
<organism evidence="1 2">
    <name type="scientific">Alicyclobacillus ferrooxydans</name>
    <dbReference type="NCBI Taxonomy" id="471514"/>
    <lineage>
        <taxon>Bacteria</taxon>
        <taxon>Bacillati</taxon>
        <taxon>Bacillota</taxon>
        <taxon>Bacilli</taxon>
        <taxon>Bacillales</taxon>
        <taxon>Alicyclobacillaceae</taxon>
        <taxon>Alicyclobacillus</taxon>
    </lineage>
</organism>
<evidence type="ECO:0000313" key="2">
    <source>
        <dbReference type="Proteomes" id="UP000050482"/>
    </source>
</evidence>
<name>A0A0P9CC60_9BACL</name>
<protein>
    <submittedName>
        <fullName evidence="1">Uncharacterized protein</fullName>
    </submittedName>
</protein>
<dbReference type="RefSeq" id="WP_054969746.1">
    <property type="nucleotide sequence ID" value="NZ_LJCO01000056.1"/>
</dbReference>
<evidence type="ECO:0000313" key="1">
    <source>
        <dbReference type="EMBL" id="KPV43155.1"/>
    </source>
</evidence>
<sequence length="98" mass="11593">MKKLRLSSTPTLSICVMRTWKLLWWDSQDVQINIHVLMLASIKDLRLDVATQLRWLELGIHPDGEVQGWGVKEDEIVWVEEGAFRWDEDWMNYVPVEV</sequence>
<dbReference type="EMBL" id="LJCO01000056">
    <property type="protein sequence ID" value="KPV43155.1"/>
    <property type="molecule type" value="Genomic_DNA"/>
</dbReference>
<dbReference type="PATRIC" id="fig|471514.4.peg.3441"/>